<dbReference type="PANTHER" id="PTHR46039:SF5">
    <property type="entry name" value="SUCROSE-PHOSPHATE SYNTHASE 3-RELATED"/>
    <property type="match status" value="1"/>
</dbReference>
<evidence type="ECO:0000313" key="5">
    <source>
        <dbReference type="Proteomes" id="UP000053051"/>
    </source>
</evidence>
<comment type="caution">
    <text evidence="4">The sequence shown here is derived from an EMBL/GenBank/DDBJ whole genome shotgun (WGS) entry which is preliminary data.</text>
</comment>
<dbReference type="GO" id="GO:0016757">
    <property type="term" value="F:glycosyltransferase activity"/>
    <property type="evidence" value="ECO:0007669"/>
    <property type="project" value="UniProtKB-KW"/>
</dbReference>
<dbReference type="Gene3D" id="3.40.50.2000">
    <property type="entry name" value="Glycogen Phosphorylase B"/>
    <property type="match status" value="1"/>
</dbReference>
<evidence type="ECO:0000259" key="3">
    <source>
        <dbReference type="Pfam" id="PF00862"/>
    </source>
</evidence>
<reference evidence="5" key="2">
    <citation type="submission" date="2016-01" db="EMBL/GenBank/DDBJ databases">
        <title>Diatom-associated endosymboitic cyanobacterium lacks core nitrogen metabolism enzymes.</title>
        <authorList>
            <person name="Hilton J.A."/>
            <person name="Foster R.A."/>
            <person name="Tripp H.J."/>
            <person name="Carter B.J."/>
            <person name="Zehr J.P."/>
            <person name="Villareal T.A."/>
        </authorList>
    </citation>
    <scope>NUCLEOTIDE SEQUENCE [LARGE SCALE GENOMIC DNA]</scope>
    <source>
        <strain evidence="5">HH01</strain>
    </source>
</reference>
<dbReference type="SUPFAM" id="SSF53756">
    <property type="entry name" value="UDP-Glycosyltransferase/glycogen phosphorylase"/>
    <property type="match status" value="1"/>
</dbReference>
<organism evidence="4 5">
    <name type="scientific">Richelia intracellularis HH01</name>
    <dbReference type="NCBI Taxonomy" id="1165094"/>
    <lineage>
        <taxon>Bacteria</taxon>
        <taxon>Bacillati</taxon>
        <taxon>Cyanobacteriota</taxon>
        <taxon>Cyanophyceae</taxon>
        <taxon>Nostocales</taxon>
        <taxon>Nostocaceae</taxon>
        <taxon>Richelia</taxon>
    </lineage>
</organism>
<evidence type="ECO:0000313" key="4">
    <source>
        <dbReference type="EMBL" id="CCH66908.1"/>
    </source>
</evidence>
<dbReference type="PANTHER" id="PTHR46039">
    <property type="entry name" value="SUCROSE-PHOSPHATE SYNTHASE 3-RELATED"/>
    <property type="match status" value="1"/>
</dbReference>
<dbReference type="STRING" id="1165094.RINTHH_7530"/>
<dbReference type="InterPro" id="IPR000368">
    <property type="entry name" value="Sucrose_synth_GT-B1"/>
</dbReference>
<dbReference type="EMBL" id="CAIY01000029">
    <property type="protein sequence ID" value="CCH66908.1"/>
    <property type="molecule type" value="Genomic_DNA"/>
</dbReference>
<dbReference type="InterPro" id="IPR044161">
    <property type="entry name" value="SPS"/>
</dbReference>
<keyword evidence="5" id="KW-1185">Reference proteome</keyword>
<name>M1WZL2_9NOST</name>
<evidence type="ECO:0000256" key="2">
    <source>
        <dbReference type="ARBA" id="ARBA00022679"/>
    </source>
</evidence>
<dbReference type="Pfam" id="PF00862">
    <property type="entry name" value="GT-B_Sucrose_synth"/>
    <property type="match status" value="1"/>
</dbReference>
<sequence length="278" mass="31638">MHIGFINPQGNFDYNDSHWTEHPDFGGQLVYVKQLALAIAAQGHKVDILTRQIIDTEWPAFAEKFDSYADQPNIRIIRLPAGPEEFLRKELLWPYLVQDWVPNIINFYREEEQFPDAMTAHFADGGLSAVLIRAQTGIPFTFTAHSLGALKMDRLHVNPDNIAEMNEYFHFGCRLVAERLSMNHSGVNITSTLTQERFYQYAHPAYHGAVDVNNGKRFATISPGVNPDVFGPDICLENEEIIYQQIQSRLERDIVSDRTTLPAIIASSRLEPKKIILV</sequence>
<feature type="domain" description="Sucrose synthase first GT-B" evidence="3">
    <location>
        <begin position="20"/>
        <end position="194"/>
    </location>
</feature>
<keyword evidence="1" id="KW-0328">Glycosyltransferase</keyword>
<reference evidence="4 5" key="1">
    <citation type="submission" date="2012-05" db="EMBL/GenBank/DDBJ databases">
        <authorList>
            <person name="Hilton J."/>
        </authorList>
    </citation>
    <scope>NUCLEOTIDE SEQUENCE [LARGE SCALE GENOMIC DNA]</scope>
    <source>
        <strain evidence="4 5">HH01</strain>
    </source>
</reference>
<keyword evidence="2 4" id="KW-0808">Transferase</keyword>
<dbReference type="RefSeq" id="WP_008232866.1">
    <property type="nucleotide sequence ID" value="NZ_CAIY01000029.1"/>
</dbReference>
<dbReference type="Proteomes" id="UP000053051">
    <property type="component" value="Unassembled WGS sequence"/>
</dbReference>
<dbReference type="AlphaFoldDB" id="M1WZL2"/>
<protein>
    <submittedName>
        <fullName evidence="4">COG0438: Glycosyltransferase</fullName>
    </submittedName>
</protein>
<evidence type="ECO:0000256" key="1">
    <source>
        <dbReference type="ARBA" id="ARBA00022676"/>
    </source>
</evidence>
<gene>
    <name evidence="4" type="ORF">RINTHH_7530</name>
</gene>
<proteinExistence type="predicted"/>
<accession>M1WZL2</accession>